<dbReference type="Gene3D" id="3.30.420.10">
    <property type="entry name" value="Ribonuclease H-like superfamily/Ribonuclease H"/>
    <property type="match status" value="1"/>
</dbReference>
<reference evidence="2 3" key="1">
    <citation type="submission" date="2017-11" db="EMBL/GenBank/DDBJ databases">
        <title>Draft genome sequence of Mitsuaria sp. HWN-4.</title>
        <authorList>
            <person name="Gundlapally S.R."/>
        </authorList>
    </citation>
    <scope>NUCLEOTIDE SEQUENCE [LARGE SCALE GENOMIC DNA]</scope>
    <source>
        <strain evidence="2 3">HWN-4</strain>
    </source>
</reference>
<dbReference type="CDD" id="cd06127">
    <property type="entry name" value="DEDDh"/>
    <property type="match status" value="1"/>
</dbReference>
<dbReference type="GO" id="GO:0004527">
    <property type="term" value="F:exonuclease activity"/>
    <property type="evidence" value="ECO:0007669"/>
    <property type="project" value="UniProtKB-ARBA"/>
</dbReference>
<dbReference type="OrthoDB" id="280774at2"/>
<evidence type="ECO:0000313" key="2">
    <source>
        <dbReference type="EMBL" id="PIM51891.1"/>
    </source>
</evidence>
<dbReference type="InterPro" id="IPR013520">
    <property type="entry name" value="Ribonucl_H"/>
</dbReference>
<proteinExistence type="predicted"/>
<evidence type="ECO:0000259" key="1">
    <source>
        <dbReference type="SMART" id="SM00479"/>
    </source>
</evidence>
<dbReference type="Pfam" id="PF00929">
    <property type="entry name" value="RNase_T"/>
    <property type="match status" value="1"/>
</dbReference>
<dbReference type="SUPFAM" id="SSF53098">
    <property type="entry name" value="Ribonuclease H-like"/>
    <property type="match status" value="1"/>
</dbReference>
<organism evidence="2 3">
    <name type="scientific">Roseateles chitinivorans</name>
    <dbReference type="NCBI Taxonomy" id="2917965"/>
    <lineage>
        <taxon>Bacteria</taxon>
        <taxon>Pseudomonadati</taxon>
        <taxon>Pseudomonadota</taxon>
        <taxon>Betaproteobacteria</taxon>
        <taxon>Burkholderiales</taxon>
        <taxon>Sphaerotilaceae</taxon>
        <taxon>Roseateles</taxon>
    </lineage>
</organism>
<gene>
    <name evidence="2" type="ORF">CS062_17345</name>
</gene>
<dbReference type="InterPro" id="IPR012337">
    <property type="entry name" value="RNaseH-like_sf"/>
</dbReference>
<keyword evidence="3" id="KW-1185">Reference proteome</keyword>
<protein>
    <submittedName>
        <fullName evidence="2">DNA polymerase III subunit epsilon</fullName>
    </submittedName>
</protein>
<dbReference type="GO" id="GO:0006259">
    <property type="term" value="P:DNA metabolic process"/>
    <property type="evidence" value="ECO:0007669"/>
    <property type="project" value="UniProtKB-ARBA"/>
</dbReference>
<feature type="domain" description="Exonuclease" evidence="1">
    <location>
        <begin position="5"/>
        <end position="202"/>
    </location>
</feature>
<sequence>MNLKLAYDVETTGIPLYKEPSSDPRQPHIVQLAGKVIDVDTGAVHGSIDFIIRPDGWTIPAEVTEIHGLTTEHALRVGVPEALAVQALLALWGTSSERFAHNESFDARLVRIAIKRLLGDDALADDWKAGPAYCTQRNSVNLCQVPPSDAMLARNNRSWKTPSLAEAYQHFTNQVHVGSHRAMADVDAAIAVYFGIQKTQAGVAVVDAEITA</sequence>
<dbReference type="InterPro" id="IPR036397">
    <property type="entry name" value="RNaseH_sf"/>
</dbReference>
<dbReference type="GO" id="GO:0003676">
    <property type="term" value="F:nucleic acid binding"/>
    <property type="evidence" value="ECO:0007669"/>
    <property type="project" value="InterPro"/>
</dbReference>
<name>A0A2G9C619_9BURK</name>
<dbReference type="SMART" id="SM00479">
    <property type="entry name" value="EXOIII"/>
    <property type="match status" value="1"/>
</dbReference>
<evidence type="ECO:0000313" key="3">
    <source>
        <dbReference type="Proteomes" id="UP000231501"/>
    </source>
</evidence>
<dbReference type="RefSeq" id="WP_099862855.1">
    <property type="nucleotide sequence ID" value="NZ_PEOG01000050.1"/>
</dbReference>
<comment type="caution">
    <text evidence="2">The sequence shown here is derived from an EMBL/GenBank/DDBJ whole genome shotgun (WGS) entry which is preliminary data.</text>
</comment>
<dbReference type="Proteomes" id="UP000231501">
    <property type="component" value="Unassembled WGS sequence"/>
</dbReference>
<dbReference type="AlphaFoldDB" id="A0A2G9C619"/>
<dbReference type="EMBL" id="PEOG01000050">
    <property type="protein sequence ID" value="PIM51891.1"/>
    <property type="molecule type" value="Genomic_DNA"/>
</dbReference>
<accession>A0A2G9C619</accession>